<reference evidence="1 2" key="1">
    <citation type="journal article" date="2013" name="Genome Announc.">
        <title>Draft Genome Sequence of the Cellulolytic Bacterium Clostridium papyrosolvens C7 (ATCC 700395).</title>
        <authorList>
            <person name="Zepeda V."/>
            <person name="Dassa B."/>
            <person name="Borovok I."/>
            <person name="Lamed R."/>
            <person name="Bayer E.A."/>
            <person name="Cate J.H."/>
        </authorList>
    </citation>
    <scope>NUCLEOTIDE SEQUENCE [LARGE SCALE GENOMIC DNA]</scope>
    <source>
        <strain evidence="1 2">C7</strain>
    </source>
</reference>
<accession>U4R4R0</accession>
<proteinExistence type="predicted"/>
<dbReference type="OrthoDB" id="2662747at2"/>
<comment type="caution">
    <text evidence="1">The sequence shown here is derived from an EMBL/GenBank/DDBJ whole genome shotgun (WGS) entry which is preliminary data.</text>
</comment>
<dbReference type="AlphaFoldDB" id="U4R4R0"/>
<organism evidence="1 2">
    <name type="scientific">Ruminiclostridium papyrosolvens C7</name>
    <dbReference type="NCBI Taxonomy" id="1330534"/>
    <lineage>
        <taxon>Bacteria</taxon>
        <taxon>Bacillati</taxon>
        <taxon>Bacillota</taxon>
        <taxon>Clostridia</taxon>
        <taxon>Eubacteriales</taxon>
        <taxon>Oscillospiraceae</taxon>
        <taxon>Ruminiclostridium</taxon>
    </lineage>
</organism>
<dbReference type="PATRIC" id="fig|1330534.3.peg.1341"/>
<dbReference type="InterPro" id="IPR021598">
    <property type="entry name" value="DUF3221"/>
</dbReference>
<dbReference type="Proteomes" id="UP000016860">
    <property type="component" value="Unassembled WGS sequence"/>
</dbReference>
<name>U4R4R0_9FIRM</name>
<evidence type="ECO:0000313" key="1">
    <source>
        <dbReference type="EMBL" id="EPR13020.1"/>
    </source>
</evidence>
<dbReference type="Pfam" id="PF11518">
    <property type="entry name" value="DUF3221"/>
    <property type="match status" value="1"/>
</dbReference>
<dbReference type="RefSeq" id="WP_020814909.1">
    <property type="nucleotide sequence ID" value="NZ_ATAY01000022.1"/>
</dbReference>
<evidence type="ECO:0000313" key="2">
    <source>
        <dbReference type="Proteomes" id="UP000016860"/>
    </source>
</evidence>
<gene>
    <name evidence="1" type="ORF">L323_06700</name>
</gene>
<dbReference type="STRING" id="1330534.L323_06700"/>
<protein>
    <recommendedName>
        <fullName evidence="3">DUF3221 domain-containing protein</fullName>
    </recommendedName>
</protein>
<sequence length="113" mass="12360">MKKILIIVLTTVLMLNMVGCSKTSNNKNEEKIGIRGLITKVLTNDNKIVTGVLVEGKVEIDTIHDKATVSIDKSTKVSTSELKEGMKVEVVFEGPVMESYPVQGKAKTIKVIE</sequence>
<evidence type="ECO:0008006" key="3">
    <source>
        <dbReference type="Google" id="ProtNLM"/>
    </source>
</evidence>
<dbReference type="EMBL" id="ATAY01000022">
    <property type="protein sequence ID" value="EPR13020.1"/>
    <property type="molecule type" value="Genomic_DNA"/>
</dbReference>